<reference evidence="2" key="1">
    <citation type="submission" date="2025-08" db="UniProtKB">
        <authorList>
            <consortium name="RefSeq"/>
        </authorList>
    </citation>
    <scope>IDENTIFICATION</scope>
</reference>
<keyword evidence="1" id="KW-1185">Reference proteome</keyword>
<proteinExistence type="predicted"/>
<name>A0AC55CQP9_ECHTE</name>
<sequence length="253" mass="28591">MSEPLVCLLAEFCSEDPPQIKYATHKAHTYKNGTLLACECKRGFRRIHNEYIVCTASPGHASWENKCRCISTGPGSPKKPVTPPPEGQEESKPTEMERQVVSLEQANLPGQCGEPPSWEHEAIEKTYFFMVGQTIQYQCLEGYRVQQRGRAESTCRLICGKARWTQPRLTCTKDTGKEEAESSTDVLPEGEPSCPSITTVSQKHTEVVTTMETFIVTTWYEIAVASCVFLLLSILLLSGLTWWQKWRKRRTII</sequence>
<protein>
    <submittedName>
        <fullName evidence="2">Interleukin-2 receptor subunit alpha</fullName>
    </submittedName>
</protein>
<evidence type="ECO:0000313" key="1">
    <source>
        <dbReference type="Proteomes" id="UP000694863"/>
    </source>
</evidence>
<gene>
    <name evidence="2" type="primary">IL2RA</name>
</gene>
<organism evidence="1 2">
    <name type="scientific">Echinops telfairi</name>
    <name type="common">Lesser hedgehog tenrec</name>
    <dbReference type="NCBI Taxonomy" id="9371"/>
    <lineage>
        <taxon>Eukaryota</taxon>
        <taxon>Metazoa</taxon>
        <taxon>Chordata</taxon>
        <taxon>Craniata</taxon>
        <taxon>Vertebrata</taxon>
        <taxon>Euteleostomi</taxon>
        <taxon>Mammalia</taxon>
        <taxon>Eutheria</taxon>
        <taxon>Afrotheria</taxon>
        <taxon>Tenrecidae</taxon>
        <taxon>Tenrecinae</taxon>
        <taxon>Echinops</taxon>
    </lineage>
</organism>
<keyword evidence="2" id="KW-0675">Receptor</keyword>
<dbReference type="Proteomes" id="UP000694863">
    <property type="component" value="Unplaced"/>
</dbReference>
<accession>A0AC55CQP9</accession>
<dbReference type="RefSeq" id="XP_045141521.1">
    <property type="nucleotide sequence ID" value="XM_045285586.1"/>
</dbReference>
<evidence type="ECO:0000313" key="2">
    <source>
        <dbReference type="RefSeq" id="XP_045141521.1"/>
    </source>
</evidence>